<protein>
    <submittedName>
        <fullName evidence="1">Uncharacterized protein</fullName>
    </submittedName>
</protein>
<dbReference type="AlphaFoldDB" id="A0A8J2NJD1"/>
<keyword evidence="2" id="KW-1185">Reference proteome</keyword>
<proteinExistence type="predicted"/>
<dbReference type="Proteomes" id="UP000708208">
    <property type="component" value="Unassembled WGS sequence"/>
</dbReference>
<reference evidence="1" key="1">
    <citation type="submission" date="2021-06" db="EMBL/GenBank/DDBJ databases">
        <authorList>
            <person name="Hodson N. C."/>
            <person name="Mongue J. A."/>
            <person name="Jaron S. K."/>
        </authorList>
    </citation>
    <scope>NUCLEOTIDE SEQUENCE</scope>
</reference>
<gene>
    <name evidence="1" type="ORF">AFUS01_LOCUS4363</name>
</gene>
<comment type="caution">
    <text evidence="1">The sequence shown here is derived from an EMBL/GenBank/DDBJ whole genome shotgun (WGS) entry which is preliminary data.</text>
</comment>
<evidence type="ECO:0000313" key="2">
    <source>
        <dbReference type="Proteomes" id="UP000708208"/>
    </source>
</evidence>
<feature type="non-terminal residue" evidence="1">
    <location>
        <position position="301"/>
    </location>
</feature>
<evidence type="ECO:0000313" key="1">
    <source>
        <dbReference type="EMBL" id="CAG7701815.1"/>
    </source>
</evidence>
<organism evidence="1 2">
    <name type="scientific">Allacma fusca</name>
    <dbReference type="NCBI Taxonomy" id="39272"/>
    <lineage>
        <taxon>Eukaryota</taxon>
        <taxon>Metazoa</taxon>
        <taxon>Ecdysozoa</taxon>
        <taxon>Arthropoda</taxon>
        <taxon>Hexapoda</taxon>
        <taxon>Collembola</taxon>
        <taxon>Symphypleona</taxon>
        <taxon>Sminthuridae</taxon>
        <taxon>Allacma</taxon>
    </lineage>
</organism>
<sequence length="301" mass="34969">MRYIPLFFATSLFSISLEQFQIHLLPLVENCNDCILRFDQIMQQPDYSQVTSPFILKTFQKEPVTNRDISEFSFKGRSLRCAAYFISMPLAASPATMRDKTIKIDNAAQIAIKHWKSYGFLNQTHETSLAFIFYQSKEDFRTYSAEVELELRVPKIFAILLYPQSNPNNGYLSGQYINCYNKYCKYEFICRAQDCFSTVQKTINDATNFGKNVVWALGRMESSGGQFRPGITQGHPLRQNKPWRLRETVFSFLTRDLTANNSLKLLLQRCSPGSYKPRIYIRSIGEYGTRTFHQETRISYI</sequence>
<dbReference type="EMBL" id="CAJVCH010027177">
    <property type="protein sequence ID" value="CAG7701815.1"/>
    <property type="molecule type" value="Genomic_DNA"/>
</dbReference>
<name>A0A8J2NJD1_9HEXA</name>
<accession>A0A8J2NJD1</accession>